<dbReference type="RefSeq" id="WP_092052918.1">
    <property type="nucleotide sequence ID" value="NZ_FOJJ01000001.1"/>
</dbReference>
<dbReference type="Gene3D" id="1.10.3720.10">
    <property type="entry name" value="MetI-like"/>
    <property type="match status" value="1"/>
</dbReference>
<evidence type="ECO:0000259" key="12">
    <source>
        <dbReference type="PROSITE" id="PS50928"/>
    </source>
</evidence>
<keyword evidence="7 10" id="KW-0812">Transmembrane</keyword>
<dbReference type="EMBL" id="VJVV01000001">
    <property type="protein sequence ID" value="TRO83958.1"/>
    <property type="molecule type" value="Genomic_DNA"/>
</dbReference>
<dbReference type="GO" id="GO:0005886">
    <property type="term" value="C:plasma membrane"/>
    <property type="evidence" value="ECO:0007669"/>
    <property type="project" value="UniProtKB-SubCell"/>
</dbReference>
<dbReference type="OrthoDB" id="9795403at2"/>
<reference evidence="13 14" key="1">
    <citation type="submission" date="2019-07" db="EMBL/GenBank/DDBJ databases">
        <title>Insights of Desulfuromonas acetexigens electromicrobiology.</title>
        <authorList>
            <person name="Katuri K."/>
            <person name="Sapireddy V."/>
            <person name="Shaw D.R."/>
            <person name="Saikaly P."/>
        </authorList>
    </citation>
    <scope>NUCLEOTIDE SEQUENCE [LARGE SCALE GENOMIC DNA]</scope>
    <source>
        <strain evidence="13 14">2873</strain>
    </source>
</reference>
<feature type="domain" description="ABC transmembrane type-1" evidence="12">
    <location>
        <begin position="12"/>
        <end position="214"/>
    </location>
</feature>
<evidence type="ECO:0000256" key="2">
    <source>
        <dbReference type="ARBA" id="ARBA00004651"/>
    </source>
</evidence>
<feature type="transmembrane region" description="Helical" evidence="10">
    <location>
        <begin position="84"/>
        <end position="108"/>
    </location>
</feature>
<keyword evidence="8 10" id="KW-1133">Transmembrane helix</keyword>
<dbReference type="AlphaFoldDB" id="A0A550JL53"/>
<feature type="transmembrane region" description="Helical" evidence="10">
    <location>
        <begin position="51"/>
        <end position="72"/>
    </location>
</feature>
<dbReference type="PANTHER" id="PTHR30183:SF3">
    <property type="entry name" value="MOLYBDENUM TRANSPORT SYSTEM PERMEASE PROTEIN MODB"/>
    <property type="match status" value="1"/>
</dbReference>
<keyword evidence="6 11" id="KW-0500">Molybdenum</keyword>
<dbReference type="InterPro" id="IPR035906">
    <property type="entry name" value="MetI-like_sf"/>
</dbReference>
<dbReference type="NCBIfam" id="TIGR02141">
    <property type="entry name" value="modB_ABC"/>
    <property type="match status" value="1"/>
</dbReference>
<evidence type="ECO:0000256" key="6">
    <source>
        <dbReference type="ARBA" id="ARBA00022505"/>
    </source>
</evidence>
<name>A0A550JL53_9BACT</name>
<sequence length="231" mass="24396">MFELSANDYQAIWLSAQVATLATLLALPAGFAIAALLVFVRLPGKALLEGLVNLPLVLPPVVVGYLLLLLVGQDSWFGGLLNTLGIRVIFTWKAAVLAALVVGFPLLVRSLRIGMESIDKDLLAAARTLGAPWHDQLFTMILPLSWRSLLAGATLMFARGLGEFGATIMIAGNIAGSTRTIPLAIYDYAAVPGGDSQALTLCLVAIGLSLCVLLGSERLVGRRRAGTEKSS</sequence>
<evidence type="ECO:0000256" key="7">
    <source>
        <dbReference type="ARBA" id="ARBA00022692"/>
    </source>
</evidence>
<dbReference type="PROSITE" id="PS50928">
    <property type="entry name" value="ABC_TM1"/>
    <property type="match status" value="1"/>
</dbReference>
<feature type="transmembrane region" description="Helical" evidence="10">
    <location>
        <begin position="196"/>
        <end position="215"/>
    </location>
</feature>
<evidence type="ECO:0000313" key="14">
    <source>
        <dbReference type="Proteomes" id="UP000317155"/>
    </source>
</evidence>
<protein>
    <recommendedName>
        <fullName evidence="11">Molybdenum transport system permease</fullName>
    </recommendedName>
</protein>
<dbReference type="SUPFAM" id="SSF161098">
    <property type="entry name" value="MetI-like"/>
    <property type="match status" value="1"/>
</dbReference>
<dbReference type="Proteomes" id="UP000317155">
    <property type="component" value="Unassembled WGS sequence"/>
</dbReference>
<dbReference type="GO" id="GO:0015098">
    <property type="term" value="F:molybdate ion transmembrane transporter activity"/>
    <property type="evidence" value="ECO:0007669"/>
    <property type="project" value="UniProtKB-UniRule"/>
</dbReference>
<dbReference type="InterPro" id="IPR011867">
    <property type="entry name" value="ModB_ABC"/>
</dbReference>
<proteinExistence type="inferred from homology"/>
<evidence type="ECO:0000256" key="11">
    <source>
        <dbReference type="RuleBase" id="RU365097"/>
    </source>
</evidence>
<keyword evidence="9 10" id="KW-0472">Membrane</keyword>
<comment type="subcellular location">
    <subcellularLocation>
        <location evidence="2 10">Cell membrane</location>
        <topology evidence="2 10">Multi-pass membrane protein</topology>
    </subcellularLocation>
</comment>
<evidence type="ECO:0000313" key="13">
    <source>
        <dbReference type="EMBL" id="TRO83958.1"/>
    </source>
</evidence>
<evidence type="ECO:0000256" key="4">
    <source>
        <dbReference type="ARBA" id="ARBA00022448"/>
    </source>
</evidence>
<evidence type="ECO:0000256" key="3">
    <source>
        <dbReference type="ARBA" id="ARBA00007069"/>
    </source>
</evidence>
<evidence type="ECO:0000256" key="5">
    <source>
        <dbReference type="ARBA" id="ARBA00022475"/>
    </source>
</evidence>
<organism evidence="13 14">
    <name type="scientific">Trichloromonas acetexigens</name>
    <dbReference type="NCBI Taxonomy" id="38815"/>
    <lineage>
        <taxon>Bacteria</taxon>
        <taxon>Pseudomonadati</taxon>
        <taxon>Thermodesulfobacteriota</taxon>
        <taxon>Desulfuromonadia</taxon>
        <taxon>Desulfuromonadales</taxon>
        <taxon>Trichloromonadaceae</taxon>
        <taxon>Trichloromonas</taxon>
    </lineage>
</organism>
<comment type="function">
    <text evidence="1 11">Part of the binding-protein-dependent transport system for molybdenum; probably responsible for the translocation of the substrate across the membrane.</text>
</comment>
<keyword evidence="5 11" id="KW-1003">Cell membrane</keyword>
<accession>A0A550JL53</accession>
<evidence type="ECO:0000256" key="8">
    <source>
        <dbReference type="ARBA" id="ARBA00022989"/>
    </source>
</evidence>
<keyword evidence="14" id="KW-1185">Reference proteome</keyword>
<evidence type="ECO:0000256" key="9">
    <source>
        <dbReference type="ARBA" id="ARBA00023136"/>
    </source>
</evidence>
<keyword evidence="4 10" id="KW-0813">Transport</keyword>
<evidence type="ECO:0000256" key="1">
    <source>
        <dbReference type="ARBA" id="ARBA00002949"/>
    </source>
</evidence>
<gene>
    <name evidence="13" type="primary">modB</name>
    <name evidence="13" type="ORF">FL622_01910</name>
</gene>
<feature type="transmembrane region" description="Helical" evidence="10">
    <location>
        <begin position="149"/>
        <end position="176"/>
    </location>
</feature>
<dbReference type="PANTHER" id="PTHR30183">
    <property type="entry name" value="MOLYBDENUM TRANSPORT SYSTEM PERMEASE PROTEIN MODB"/>
    <property type="match status" value="1"/>
</dbReference>
<comment type="similarity">
    <text evidence="3 11">Belongs to the binding-protein-dependent transport system permease family. CysTW subfamily.</text>
</comment>
<dbReference type="InterPro" id="IPR000515">
    <property type="entry name" value="MetI-like"/>
</dbReference>
<evidence type="ECO:0000256" key="10">
    <source>
        <dbReference type="RuleBase" id="RU363032"/>
    </source>
</evidence>
<comment type="caution">
    <text evidence="13">The sequence shown here is derived from an EMBL/GenBank/DDBJ whole genome shotgun (WGS) entry which is preliminary data.</text>
</comment>
<dbReference type="Pfam" id="PF00528">
    <property type="entry name" value="BPD_transp_1"/>
    <property type="match status" value="1"/>
</dbReference>
<dbReference type="CDD" id="cd06261">
    <property type="entry name" value="TM_PBP2"/>
    <property type="match status" value="1"/>
</dbReference>
<feature type="transmembrane region" description="Helical" evidence="10">
    <location>
        <begin position="12"/>
        <end position="39"/>
    </location>
</feature>